<evidence type="ECO:0000256" key="3">
    <source>
        <dbReference type="ARBA" id="ARBA00022692"/>
    </source>
</evidence>
<feature type="non-terminal residue" evidence="15">
    <location>
        <position position="1"/>
    </location>
</feature>
<evidence type="ECO:0000256" key="1">
    <source>
        <dbReference type="ARBA" id="ARBA00004479"/>
    </source>
</evidence>
<evidence type="ECO:0000313" key="16">
    <source>
        <dbReference type="Proteomes" id="UP000539599"/>
    </source>
</evidence>
<keyword evidence="11" id="KW-0393">Immunoglobulin domain</keyword>
<dbReference type="GO" id="GO:0098609">
    <property type="term" value="P:cell-cell adhesion"/>
    <property type="evidence" value="ECO:0007669"/>
    <property type="project" value="InterPro"/>
</dbReference>
<dbReference type="InterPro" id="IPR048679">
    <property type="entry name" value="ICAM1_3_5_D2"/>
</dbReference>
<feature type="region of interest" description="Disordered" evidence="12">
    <location>
        <begin position="80"/>
        <end position="106"/>
    </location>
</feature>
<evidence type="ECO:0000256" key="2">
    <source>
        <dbReference type="ARBA" id="ARBA00005925"/>
    </source>
</evidence>
<comment type="subcellular location">
    <subcellularLocation>
        <location evidence="1">Membrane</location>
        <topology evidence="1">Single-pass type I membrane protein</topology>
    </subcellularLocation>
</comment>
<keyword evidence="6" id="KW-0130">Cell adhesion</keyword>
<keyword evidence="8" id="KW-0472">Membrane</keyword>
<dbReference type="InterPro" id="IPR047012">
    <property type="entry name" value="ICAM_VCAM"/>
</dbReference>
<comment type="similarity">
    <text evidence="2">Belongs to the immunoglobulin superfamily. ICAM family.</text>
</comment>
<evidence type="ECO:0000256" key="4">
    <source>
        <dbReference type="ARBA" id="ARBA00022729"/>
    </source>
</evidence>
<evidence type="ECO:0000256" key="9">
    <source>
        <dbReference type="ARBA" id="ARBA00023157"/>
    </source>
</evidence>
<dbReference type="InterPro" id="IPR013783">
    <property type="entry name" value="Ig-like_fold"/>
</dbReference>
<dbReference type="Pfam" id="PF21146">
    <property type="entry name" value="ICAM1_3_5_D2"/>
    <property type="match status" value="1"/>
</dbReference>
<evidence type="ECO:0000256" key="5">
    <source>
        <dbReference type="ARBA" id="ARBA00022737"/>
    </source>
</evidence>
<protein>
    <submittedName>
        <fullName evidence="15">ICAM5 protein</fullName>
    </submittedName>
</protein>
<dbReference type="InterPro" id="IPR036179">
    <property type="entry name" value="Ig-like_dom_sf"/>
</dbReference>
<evidence type="ECO:0000256" key="6">
    <source>
        <dbReference type="ARBA" id="ARBA00022889"/>
    </source>
</evidence>
<accession>A0A7L2H4Q5</accession>
<dbReference type="PANTHER" id="PTHR13771:SF9">
    <property type="entry name" value="INTERCELLULAR ADHESION MOLECULE 5"/>
    <property type="match status" value="1"/>
</dbReference>
<evidence type="ECO:0000256" key="12">
    <source>
        <dbReference type="SAM" id="MobiDB-lite"/>
    </source>
</evidence>
<organism evidence="15 16">
    <name type="scientific">Sagittarius serpentarius</name>
    <name type="common">Secretary bird</name>
    <dbReference type="NCBI Taxonomy" id="56258"/>
    <lineage>
        <taxon>Eukaryota</taxon>
        <taxon>Metazoa</taxon>
        <taxon>Chordata</taxon>
        <taxon>Craniata</taxon>
        <taxon>Vertebrata</taxon>
        <taxon>Euteleostomi</taxon>
        <taxon>Archelosauria</taxon>
        <taxon>Archosauria</taxon>
        <taxon>Dinosauria</taxon>
        <taxon>Saurischia</taxon>
        <taxon>Theropoda</taxon>
        <taxon>Coelurosauria</taxon>
        <taxon>Aves</taxon>
        <taxon>Neognathae</taxon>
        <taxon>Neoaves</taxon>
        <taxon>Telluraves</taxon>
        <taxon>Accipitrimorphae</taxon>
        <taxon>Accipitriformes</taxon>
        <taxon>Sagittariidae</taxon>
        <taxon>Sagittarius</taxon>
    </lineage>
</organism>
<dbReference type="InterPro" id="IPR013768">
    <property type="entry name" value="ICAM_N"/>
</dbReference>
<keyword evidence="16" id="KW-1185">Reference proteome</keyword>
<dbReference type="Pfam" id="PF03921">
    <property type="entry name" value="ICAM_N"/>
    <property type="match status" value="1"/>
</dbReference>
<dbReference type="GO" id="GO:0005886">
    <property type="term" value="C:plasma membrane"/>
    <property type="evidence" value="ECO:0007669"/>
    <property type="project" value="TreeGrafter"/>
</dbReference>
<feature type="domain" description="Intercellular adhesion molecule 1/3/5 D2" evidence="14">
    <location>
        <begin position="213"/>
        <end position="296"/>
    </location>
</feature>
<dbReference type="PRINTS" id="PR01472">
    <property type="entry name" value="ICAMVCAM1"/>
</dbReference>
<keyword evidence="10" id="KW-0325">Glycoprotein</keyword>
<evidence type="ECO:0000256" key="7">
    <source>
        <dbReference type="ARBA" id="ARBA00022989"/>
    </source>
</evidence>
<dbReference type="Gene3D" id="2.60.40.10">
    <property type="entry name" value="Immunoglobulins"/>
    <property type="match status" value="3"/>
</dbReference>
<evidence type="ECO:0000256" key="11">
    <source>
        <dbReference type="ARBA" id="ARBA00023319"/>
    </source>
</evidence>
<dbReference type="AlphaFoldDB" id="A0A7L2H4Q5"/>
<evidence type="ECO:0000313" key="15">
    <source>
        <dbReference type="EMBL" id="NXQ94287.1"/>
    </source>
</evidence>
<feature type="non-terminal residue" evidence="15">
    <location>
        <position position="347"/>
    </location>
</feature>
<dbReference type="GO" id="GO:0005178">
    <property type="term" value="F:integrin binding"/>
    <property type="evidence" value="ECO:0007669"/>
    <property type="project" value="InterPro"/>
</dbReference>
<dbReference type="InterPro" id="IPR003987">
    <property type="entry name" value="ICAM_VCAM_N"/>
</dbReference>
<sequence>RPPPPAPWVLPAGRLGASFEFSVEPAVLVVEHGGSVQLKLKTTCQDPKASGNVETSARKQLVKSSPEETVGELLNVTAWNSSLPARPGTPGPSSSLRDSPPGRPEPAVLEAVPQLAVGESHELVCRVAGVAPIRNLTVVLWRGGEVLHTETFEQHSQDEPAGVRVTHWLTARREDDGQNVTCQAVLDLAPYGPRFNTTSDLRALTVYEFPEDPRLEPHIYLEIGEMVNASCTVGPVFPAARFELALANQTLPLSISQDGHQATAEVSHSQPGDFGLVCTVRVGPVERRKEATVHVYCECQRWWRRQRPASGVALAQRAREGGAVSCHRVTGPPRCCLRHPQASPCRT</sequence>
<dbReference type="SUPFAM" id="SSF48726">
    <property type="entry name" value="Immunoglobulin"/>
    <property type="match status" value="3"/>
</dbReference>
<dbReference type="Proteomes" id="UP000539599">
    <property type="component" value="Unassembled WGS sequence"/>
</dbReference>
<feature type="domain" description="Intercellular adhesion molecule N-terminal" evidence="13">
    <location>
        <begin position="18"/>
        <end position="77"/>
    </location>
</feature>
<evidence type="ECO:0000256" key="10">
    <source>
        <dbReference type="ARBA" id="ARBA00023180"/>
    </source>
</evidence>
<keyword evidence="7" id="KW-1133">Transmembrane helix</keyword>
<evidence type="ECO:0000256" key="8">
    <source>
        <dbReference type="ARBA" id="ARBA00023136"/>
    </source>
</evidence>
<comment type="caution">
    <text evidence="15">The sequence shown here is derived from an EMBL/GenBank/DDBJ whole genome shotgun (WGS) entry which is preliminary data.</text>
</comment>
<proteinExistence type="inferred from homology"/>
<evidence type="ECO:0000259" key="14">
    <source>
        <dbReference type="Pfam" id="PF21146"/>
    </source>
</evidence>
<keyword evidence="9" id="KW-1015">Disulfide bond</keyword>
<keyword evidence="3" id="KW-0812">Transmembrane</keyword>
<reference evidence="15 16" key="1">
    <citation type="submission" date="2019-09" db="EMBL/GenBank/DDBJ databases">
        <title>Bird 10,000 Genomes (B10K) Project - Family phase.</title>
        <authorList>
            <person name="Zhang G."/>
        </authorList>
    </citation>
    <scope>NUCLEOTIDE SEQUENCE [LARGE SCALE GENOMIC DNA]</scope>
    <source>
        <strain evidence="15">B10K-DU-011-38</strain>
        <tissue evidence="15">Muscle</tissue>
    </source>
</reference>
<dbReference type="EMBL" id="VWYJ01003887">
    <property type="protein sequence ID" value="NXQ94287.1"/>
    <property type="molecule type" value="Genomic_DNA"/>
</dbReference>
<dbReference type="PANTHER" id="PTHR13771">
    <property type="entry name" value="INTERCELLULAR ADHESION MOLECULE"/>
    <property type="match status" value="1"/>
</dbReference>
<evidence type="ECO:0000259" key="13">
    <source>
        <dbReference type="Pfam" id="PF03921"/>
    </source>
</evidence>
<name>A0A7L2H4Q5_SAGSE</name>
<keyword evidence="5" id="KW-0677">Repeat</keyword>
<gene>
    <name evidence="15" type="primary">Icam5</name>
    <name evidence="15" type="ORF">SAGSER_R14558</name>
</gene>
<keyword evidence="4" id="KW-0732">Signal</keyword>